<comment type="similarity">
    <text evidence="2">Belongs to the flagella basal body rod proteins family.</text>
</comment>
<keyword evidence="4" id="KW-1133">Transmembrane helix</keyword>
<dbReference type="AlphaFoldDB" id="A0A517QSU4"/>
<evidence type="ECO:0000256" key="3">
    <source>
        <dbReference type="ARBA" id="ARBA00023143"/>
    </source>
</evidence>
<proteinExistence type="inferred from homology"/>
<name>A0A517QSU4_9PLAN</name>
<evidence type="ECO:0000313" key="6">
    <source>
        <dbReference type="EMBL" id="QDT34699.1"/>
    </source>
</evidence>
<feature type="domain" description="Flagellar hook protein FlgE/F/G-like D1" evidence="5">
    <location>
        <begin position="292"/>
        <end position="358"/>
    </location>
</feature>
<dbReference type="GO" id="GO:0009425">
    <property type="term" value="C:bacterial-type flagellum basal body"/>
    <property type="evidence" value="ECO:0007669"/>
    <property type="project" value="UniProtKB-SubCell"/>
</dbReference>
<dbReference type="GO" id="GO:0071978">
    <property type="term" value="P:bacterial-type flagellum-dependent swarming motility"/>
    <property type="evidence" value="ECO:0007669"/>
    <property type="project" value="TreeGrafter"/>
</dbReference>
<keyword evidence="3" id="KW-0975">Bacterial flagellum</keyword>
<evidence type="ECO:0000256" key="2">
    <source>
        <dbReference type="ARBA" id="ARBA00009677"/>
    </source>
</evidence>
<dbReference type="PANTHER" id="PTHR30435:SF19">
    <property type="entry name" value="FLAGELLAR BASAL-BODY ROD PROTEIN FLGG"/>
    <property type="match status" value="1"/>
</dbReference>
<evidence type="ECO:0000313" key="7">
    <source>
        <dbReference type="Proteomes" id="UP000315724"/>
    </source>
</evidence>
<organism evidence="6 7">
    <name type="scientific">Thalassoglobus polymorphus</name>
    <dbReference type="NCBI Taxonomy" id="2527994"/>
    <lineage>
        <taxon>Bacteria</taxon>
        <taxon>Pseudomonadati</taxon>
        <taxon>Planctomycetota</taxon>
        <taxon>Planctomycetia</taxon>
        <taxon>Planctomycetales</taxon>
        <taxon>Planctomycetaceae</taxon>
        <taxon>Thalassoglobus</taxon>
    </lineage>
</organism>
<dbReference type="KEGG" id="tpol:Mal48_39710"/>
<dbReference type="Proteomes" id="UP000315724">
    <property type="component" value="Chromosome"/>
</dbReference>
<gene>
    <name evidence="6" type="primary">flgG_3</name>
    <name evidence="6" type="ORF">Mal48_39710</name>
</gene>
<keyword evidence="7" id="KW-1185">Reference proteome</keyword>
<feature type="transmembrane region" description="Helical" evidence="4">
    <location>
        <begin position="7"/>
        <end position="28"/>
    </location>
</feature>
<evidence type="ECO:0000256" key="1">
    <source>
        <dbReference type="ARBA" id="ARBA00004117"/>
    </source>
</evidence>
<dbReference type="InterPro" id="IPR037925">
    <property type="entry name" value="FlgE/F/G-like"/>
</dbReference>
<comment type="subcellular location">
    <subcellularLocation>
        <location evidence="1">Bacterial flagellum basal body</location>
    </subcellularLocation>
</comment>
<dbReference type="RefSeq" id="WP_145203051.1">
    <property type="nucleotide sequence ID" value="NZ_CP036267.1"/>
</dbReference>
<keyword evidence="6" id="KW-0969">Cilium</keyword>
<dbReference type="Pfam" id="PF22692">
    <property type="entry name" value="LlgE_F_G_D1"/>
    <property type="match status" value="1"/>
</dbReference>
<reference evidence="6 7" key="1">
    <citation type="submission" date="2019-02" db="EMBL/GenBank/DDBJ databases">
        <title>Deep-cultivation of Planctomycetes and their phenomic and genomic characterization uncovers novel biology.</title>
        <authorList>
            <person name="Wiegand S."/>
            <person name="Jogler M."/>
            <person name="Boedeker C."/>
            <person name="Pinto D."/>
            <person name="Vollmers J."/>
            <person name="Rivas-Marin E."/>
            <person name="Kohn T."/>
            <person name="Peeters S.H."/>
            <person name="Heuer A."/>
            <person name="Rast P."/>
            <person name="Oberbeckmann S."/>
            <person name="Bunk B."/>
            <person name="Jeske O."/>
            <person name="Meyerdierks A."/>
            <person name="Storesund J.E."/>
            <person name="Kallscheuer N."/>
            <person name="Luecker S."/>
            <person name="Lage O.M."/>
            <person name="Pohl T."/>
            <person name="Merkel B.J."/>
            <person name="Hornburger P."/>
            <person name="Mueller R.-W."/>
            <person name="Bruemmer F."/>
            <person name="Labrenz M."/>
            <person name="Spormann A.M."/>
            <person name="Op den Camp H."/>
            <person name="Overmann J."/>
            <person name="Amann R."/>
            <person name="Jetten M.S.M."/>
            <person name="Mascher T."/>
            <person name="Medema M.H."/>
            <person name="Devos D.P."/>
            <person name="Kaster A.-K."/>
            <person name="Ovreas L."/>
            <person name="Rohde M."/>
            <person name="Galperin M.Y."/>
            <person name="Jogler C."/>
        </authorList>
    </citation>
    <scope>NUCLEOTIDE SEQUENCE [LARGE SCALE GENOMIC DNA]</scope>
    <source>
        <strain evidence="6 7">Mal48</strain>
    </source>
</reference>
<dbReference type="OrthoDB" id="9804559at2"/>
<sequence length="448" mass="48948">MSSSRSTFLSGTIFGIVLGVILGHISIWKDVRTHSAPISQTFPVKEVAPNGMSYDLGETSSQYPYYPEEPLKPIYNSNQYEHDEELPADSPLANAIAVETVDLDEVASVVSDQIYTEIEEAPTPEAEEPNPLDIENAAPIETVPSKNHNAVRKAIDDELSTTPKSQRDVWFESLKDMHVDDATGVIRMWKMIGGPIPGLGEESLILPPSAPPNASQKSKSAEATPGLKEALRKAISIHQRNALMVSTLGYIRIVPRFTEEIIDGAPTITGVTEEIDFNFGERFAAGTQLDLMIKGAGMFRVQDSKGQNYLTRRGRFSLNKKRQLALIDHEAEYVLQPVVTIPESATQITINADGQVNVNVNGNVNVNDDSNDKAVSAGSIMLTPVISSNQLSYYQNGLLKVSPDFETVAIAPDSKGHGHLIQGFLELSNVNVDIENQEIARLKEILGE</sequence>
<dbReference type="PANTHER" id="PTHR30435">
    <property type="entry name" value="FLAGELLAR PROTEIN"/>
    <property type="match status" value="1"/>
</dbReference>
<keyword evidence="4" id="KW-0812">Transmembrane</keyword>
<evidence type="ECO:0000259" key="5">
    <source>
        <dbReference type="Pfam" id="PF22692"/>
    </source>
</evidence>
<evidence type="ECO:0000256" key="4">
    <source>
        <dbReference type="SAM" id="Phobius"/>
    </source>
</evidence>
<keyword evidence="6" id="KW-0282">Flagellum</keyword>
<dbReference type="SUPFAM" id="SSF117143">
    <property type="entry name" value="Flagellar hook protein flgE"/>
    <property type="match status" value="1"/>
</dbReference>
<dbReference type="InterPro" id="IPR053967">
    <property type="entry name" value="LlgE_F_G-like_D1"/>
</dbReference>
<accession>A0A517QSU4</accession>
<protein>
    <submittedName>
        <fullName evidence="6">Flagellar basal-body rod protein FlgG</fullName>
    </submittedName>
</protein>
<keyword evidence="4" id="KW-0472">Membrane</keyword>
<keyword evidence="6" id="KW-0966">Cell projection</keyword>
<dbReference type="EMBL" id="CP036267">
    <property type="protein sequence ID" value="QDT34699.1"/>
    <property type="molecule type" value="Genomic_DNA"/>
</dbReference>